<feature type="region of interest" description="Disordered" evidence="1">
    <location>
        <begin position="139"/>
        <end position="158"/>
    </location>
</feature>
<dbReference type="STRING" id="1963.AQJ27_48900"/>
<protein>
    <submittedName>
        <fullName evidence="2">Uncharacterized protein</fullName>
    </submittedName>
</protein>
<dbReference type="RefSeq" id="WP_067385063.1">
    <property type="nucleotide sequence ID" value="NZ_BDQI01000058.1"/>
</dbReference>
<dbReference type="AlphaFoldDB" id="A0A286PGB2"/>
<comment type="caution">
    <text evidence="2">The sequence shown here is derived from an EMBL/GenBank/DDBJ whole genome shotgun (WGS) entry which is preliminary data.</text>
</comment>
<accession>A0A286PGB2</accession>
<evidence type="ECO:0000313" key="3">
    <source>
        <dbReference type="Proteomes" id="UP000217446"/>
    </source>
</evidence>
<sequence length="158" mass="16512">MLEQALTVLAAAGGTAVVQAAGTDAWTGLRQAVARWFGRGDSQRERAELERLDRTVGELETAETAVAERERTRHEAAWQARFEALLESLDETAQAQAAEELRILLNQHTSRGAVSAGQGGLAAGGDIDIHAEGGSIAAGVNQGGAYIGRPPTPDPSQG</sequence>
<evidence type="ECO:0000313" key="2">
    <source>
        <dbReference type="EMBL" id="GAX58591.1"/>
    </source>
</evidence>
<dbReference type="Proteomes" id="UP000217446">
    <property type="component" value="Unassembled WGS sequence"/>
</dbReference>
<name>A0A286PGB2_STROL</name>
<dbReference type="EMBL" id="BDQI01000058">
    <property type="protein sequence ID" value="GAX58591.1"/>
    <property type="molecule type" value="Genomic_DNA"/>
</dbReference>
<keyword evidence="3" id="KW-1185">Reference proteome</keyword>
<organism evidence="2 3">
    <name type="scientific">Streptomyces olivochromogenes</name>
    <dbReference type="NCBI Taxonomy" id="1963"/>
    <lineage>
        <taxon>Bacteria</taxon>
        <taxon>Bacillati</taxon>
        <taxon>Actinomycetota</taxon>
        <taxon>Actinomycetes</taxon>
        <taxon>Kitasatosporales</taxon>
        <taxon>Streptomycetaceae</taxon>
        <taxon>Streptomyces</taxon>
    </lineage>
</organism>
<gene>
    <name evidence="2" type="ORF">SO3561_10165</name>
</gene>
<proteinExistence type="predicted"/>
<reference evidence="3" key="1">
    <citation type="submission" date="2017-05" db="EMBL/GenBank/DDBJ databases">
        <title>Streptomyces olivochromogenes NBRC 3561 whole genome shotgun sequence.</title>
        <authorList>
            <person name="Dohra H."/>
            <person name="Kodani S."/>
        </authorList>
    </citation>
    <scope>NUCLEOTIDE SEQUENCE [LARGE SCALE GENOMIC DNA]</scope>
    <source>
        <strain evidence="3">NBRC 3561</strain>
    </source>
</reference>
<evidence type="ECO:0000256" key="1">
    <source>
        <dbReference type="SAM" id="MobiDB-lite"/>
    </source>
</evidence>